<dbReference type="GO" id="GO:0000045">
    <property type="term" value="P:autophagosome assembly"/>
    <property type="evidence" value="ECO:0007669"/>
    <property type="project" value="UniProtKB-ARBA"/>
</dbReference>
<dbReference type="PROSITE" id="PS00916">
    <property type="entry name" value="PI3_4_KINASE_2"/>
    <property type="match status" value="1"/>
</dbReference>
<dbReference type="PROSITE" id="PS00915">
    <property type="entry name" value="PI3_4_KINASE_1"/>
    <property type="match status" value="1"/>
</dbReference>
<comment type="similarity">
    <text evidence="3">Belongs to the PI3/PI4-kinase family. Type III PI4K subfamily.</text>
</comment>
<organism evidence="22 23">
    <name type="scientific">Rhinolophus ferrumequinum</name>
    <name type="common">Greater horseshoe bat</name>
    <dbReference type="NCBI Taxonomy" id="59479"/>
    <lineage>
        <taxon>Eukaryota</taxon>
        <taxon>Metazoa</taxon>
        <taxon>Chordata</taxon>
        <taxon>Craniata</taxon>
        <taxon>Vertebrata</taxon>
        <taxon>Euteleostomi</taxon>
        <taxon>Mammalia</taxon>
        <taxon>Eutheria</taxon>
        <taxon>Laurasiatheria</taxon>
        <taxon>Chiroptera</taxon>
        <taxon>Yinpterochiroptera</taxon>
        <taxon>Rhinolophoidea</taxon>
        <taxon>Rhinolophidae</taxon>
        <taxon>Rhinolophinae</taxon>
        <taxon>Rhinolophus</taxon>
    </lineage>
</organism>
<dbReference type="GO" id="GO:0006897">
    <property type="term" value="P:endocytosis"/>
    <property type="evidence" value="ECO:0007669"/>
    <property type="project" value="TreeGrafter"/>
</dbReference>
<reference evidence="22 23" key="1">
    <citation type="journal article" date="2020" name="Nature">
        <title>Six reference-quality genomes reveal evolution of bat adaptations.</title>
        <authorList>
            <person name="Jebb D."/>
            <person name="Huang Z."/>
            <person name="Pippel M."/>
            <person name="Hughes G.M."/>
            <person name="Lavrichenko K."/>
            <person name="Devanna P."/>
            <person name="Winkler S."/>
            <person name="Jermiin L.S."/>
            <person name="Skirmuntt E.C."/>
            <person name="Katzourakis A."/>
            <person name="Burkitt-Gray L."/>
            <person name="Ray D.A."/>
            <person name="Sullivan K.A.M."/>
            <person name="Roscito J.G."/>
            <person name="Kirilenko B.M."/>
            <person name="Davalos L.M."/>
            <person name="Corthals A.P."/>
            <person name="Power M.L."/>
            <person name="Jones G."/>
            <person name="Ransome R.D."/>
            <person name="Dechmann D.K.N."/>
            <person name="Locatelli A.G."/>
            <person name="Puechmaille S.J."/>
            <person name="Fedrigo O."/>
            <person name="Jarvis E.D."/>
            <person name="Hiller M."/>
            <person name="Vernes S.C."/>
            <person name="Myers E.W."/>
            <person name="Teeling E.C."/>
        </authorList>
    </citation>
    <scope>NUCLEOTIDE SEQUENCE [LARGE SCALE GENOMIC DNA]</scope>
    <source>
        <strain evidence="22">MRhiFer1</strain>
        <tissue evidence="22">Lung</tissue>
    </source>
</reference>
<dbReference type="Gene3D" id="1.25.40.70">
    <property type="entry name" value="Phosphatidylinositol 3-kinase, accessory domain (PIK)"/>
    <property type="match status" value="1"/>
</dbReference>
<dbReference type="InterPro" id="IPR000403">
    <property type="entry name" value="PI3/4_kinase_cat_dom"/>
</dbReference>
<dbReference type="SMART" id="SM00142">
    <property type="entry name" value="PI3K_C2"/>
    <property type="match status" value="1"/>
</dbReference>
<evidence type="ECO:0000256" key="13">
    <source>
        <dbReference type="ARBA" id="ARBA00023211"/>
    </source>
</evidence>
<dbReference type="PANTHER" id="PTHR10048">
    <property type="entry name" value="PHOSPHATIDYLINOSITOL KINASE"/>
    <property type="match status" value="1"/>
</dbReference>
<comment type="caution">
    <text evidence="22">The sequence shown here is derived from an EMBL/GenBank/DDBJ whole genome shotgun (WGS) entry which is preliminary data.</text>
</comment>
<dbReference type="Pfam" id="PF00792">
    <property type="entry name" value="PI3K_C2"/>
    <property type="match status" value="1"/>
</dbReference>
<evidence type="ECO:0000256" key="7">
    <source>
        <dbReference type="ARBA" id="ARBA00022679"/>
    </source>
</evidence>
<keyword evidence="6" id="KW-0132">Cell division</keyword>
<dbReference type="SMART" id="SM00145">
    <property type="entry name" value="PI3Ka"/>
    <property type="match status" value="1"/>
</dbReference>
<protein>
    <recommendedName>
        <fullName evidence="5 17">Phosphatidylinositol 3-kinase catalytic subunit type 3</fullName>
        <ecNumber evidence="4 17">2.7.1.137</ecNumber>
    </recommendedName>
</protein>
<dbReference type="InterPro" id="IPR042236">
    <property type="entry name" value="PI3K_accessory_sf"/>
</dbReference>
<evidence type="ECO:0000313" key="22">
    <source>
        <dbReference type="EMBL" id="KAF6303124.1"/>
    </source>
</evidence>
<dbReference type="FunFam" id="3.30.1010.10:FF:000002">
    <property type="entry name" value="Phosphatidylinositol 3-kinase catalytic subunit type 3"/>
    <property type="match status" value="1"/>
</dbReference>
<dbReference type="CDD" id="cd00896">
    <property type="entry name" value="PI3Kc_III"/>
    <property type="match status" value="1"/>
</dbReference>
<dbReference type="PANTHER" id="PTHR10048:SF7">
    <property type="entry name" value="PHOSPHATIDYLINOSITOL 3-KINASE CATALYTIC SUBUNIT TYPE 3"/>
    <property type="match status" value="1"/>
</dbReference>
<dbReference type="PROSITE" id="PS51547">
    <property type="entry name" value="C2_PI3K"/>
    <property type="match status" value="1"/>
</dbReference>
<evidence type="ECO:0000259" key="19">
    <source>
        <dbReference type="PROSITE" id="PS50290"/>
    </source>
</evidence>
<dbReference type="GO" id="GO:0048015">
    <property type="term" value="P:phosphatidylinositol-mediated signaling"/>
    <property type="evidence" value="ECO:0007669"/>
    <property type="project" value="TreeGrafter"/>
</dbReference>
<dbReference type="GO" id="GO:0005777">
    <property type="term" value="C:peroxisome"/>
    <property type="evidence" value="ECO:0007669"/>
    <property type="project" value="TreeGrafter"/>
</dbReference>
<keyword evidence="7 17" id="KW-0808">Transferase</keyword>
<comment type="subcellular location">
    <subcellularLocation>
        <location evidence="2">Midbody</location>
    </subcellularLocation>
</comment>
<sequence>MGEAEKFHYIYSCDLDINVQLKIGSLEGKREQKSYKAVLEDPMLKFSGLYQDTCSDLYVTCQVFAEGKPLALPVRTSYKAFSTRWNWNEWLKLPVKYPDLPRNAQVALTIWDVYGPGKAVPVGGTTVSLFGKYGMFRQGMHDLKVWPNVEADGSEPTKTPGRTSSTLSEDQMSRLAKLTKAHRQGHMVKVDWLDRLTFREIEMINESEKRSSNFMYLMVEFRCVKCDDKEYGIVYYEKDGDESSPILTSFEIVKVPDPQMSMENLVESKHHKLARSLRSGPSDHDLKPNAATRDQLNIIVSYPPTKQLTYEEQDLVWKFRYYLTNQEKALTKFLKCVNWDLPQEAKQALELLGKWKPMDVEDSLELLSSHYTNPTVRRYAVARLRQADDEDLLMYLLQLVQALKYENFDDIKNGLEPTKKDNQGSVSESVSSSGINSTEIDSSQIISSPLPPVSSPPPASKTKEGSDGENLEQDLCTFLISRACKNSTLANYLYWYVIVECEDQDTQQRDPKTHEMYLNVMRRFSQALLKGDKSVRVMRSLLAAQQTFVDRLVHLMKAVQRESGNRKKKNERLQALLGDNEKMNLSDVELIPLPLEPQVKIRGIIPETATLFKSALMPAQLFFKTEDGGKYPVIFKHGDDLRQDQLILQIISLMDKLLRKENLDLKLTPYKVLATSTKHGFMQFIQSVPVAEVLDTEGSIQNFFRKYAPSENGPYGISAEVMDTYVKSCAGYCVITYILGVGDRHLDNLLLTKTGKLFHIDFGYILGRDPKPLPPPMKLNKEMVEGMGGTQSEQYQEFRKQCYTAFLHLRRYSNLILNLFSLMVDANIPDIALEPDKTVKKVQDKFRLDLSDEEAVHYMQSLIDESVHALFAAVVEQIHKFAQVSAFIAASPRSPESLQSYTFLLPTGIFSVFFGQAFLNISPAS</sequence>
<dbReference type="Gene3D" id="2.60.40.150">
    <property type="entry name" value="C2 domain"/>
    <property type="match status" value="1"/>
</dbReference>
<dbReference type="InterPro" id="IPR002420">
    <property type="entry name" value="PI3K-type_C2_dom"/>
</dbReference>
<evidence type="ECO:0000256" key="5">
    <source>
        <dbReference type="ARBA" id="ARBA00019787"/>
    </source>
</evidence>
<dbReference type="PIRSF" id="PIRSF000587">
    <property type="entry name" value="PI3K_Vps34"/>
    <property type="match status" value="1"/>
</dbReference>
<dbReference type="CDD" id="cd08397">
    <property type="entry name" value="C2_PI3K_class_III"/>
    <property type="match status" value="1"/>
</dbReference>
<dbReference type="Pfam" id="PF00454">
    <property type="entry name" value="PI3_PI4_kinase"/>
    <property type="match status" value="1"/>
</dbReference>
<dbReference type="GO" id="GO:0034272">
    <property type="term" value="C:phosphatidylinositol 3-kinase complex, class III, type II"/>
    <property type="evidence" value="ECO:0007669"/>
    <property type="project" value="TreeGrafter"/>
</dbReference>
<dbReference type="InterPro" id="IPR018936">
    <property type="entry name" value="PI3/4_kinase_CS"/>
</dbReference>
<evidence type="ECO:0000256" key="2">
    <source>
        <dbReference type="ARBA" id="ARBA00004214"/>
    </source>
</evidence>
<dbReference type="SUPFAM" id="SSF56112">
    <property type="entry name" value="Protein kinase-like (PK-like)"/>
    <property type="match status" value="1"/>
</dbReference>
<dbReference type="EMBL" id="JACAGC010000018">
    <property type="protein sequence ID" value="KAF6303124.1"/>
    <property type="molecule type" value="Genomic_DNA"/>
</dbReference>
<evidence type="ECO:0000256" key="4">
    <source>
        <dbReference type="ARBA" id="ARBA00012073"/>
    </source>
</evidence>
<evidence type="ECO:0000256" key="3">
    <source>
        <dbReference type="ARBA" id="ARBA00006209"/>
    </source>
</evidence>
<comment type="cofactor">
    <cofactor evidence="1">
        <name>Mn(2+)</name>
        <dbReference type="ChEBI" id="CHEBI:29035"/>
    </cofactor>
</comment>
<dbReference type="CDD" id="cd00870">
    <property type="entry name" value="PI3Ka_III"/>
    <property type="match status" value="1"/>
</dbReference>
<keyword evidence="14" id="KW-0131">Cell cycle</keyword>
<evidence type="ECO:0000256" key="1">
    <source>
        <dbReference type="ARBA" id="ARBA00001936"/>
    </source>
</evidence>
<feature type="domain" description="PIK helical" evidence="20">
    <location>
        <begin position="283"/>
        <end position="520"/>
    </location>
</feature>
<feature type="compositionally biased region" description="Low complexity" evidence="18">
    <location>
        <begin position="424"/>
        <end position="448"/>
    </location>
</feature>
<feature type="region of interest" description="Disordered" evidence="18">
    <location>
        <begin position="414"/>
        <end position="469"/>
    </location>
</feature>
<feature type="compositionally biased region" description="Pro residues" evidence="18">
    <location>
        <begin position="449"/>
        <end position="459"/>
    </location>
</feature>
<keyword evidence="13" id="KW-0464">Manganese</keyword>
<keyword evidence="8 17" id="KW-0547">Nucleotide-binding</keyword>
<evidence type="ECO:0000256" key="12">
    <source>
        <dbReference type="ARBA" id="ARBA00023098"/>
    </source>
</evidence>
<dbReference type="SUPFAM" id="SSF48371">
    <property type="entry name" value="ARM repeat"/>
    <property type="match status" value="1"/>
</dbReference>
<dbReference type="FunFam" id="2.60.40.150:FF:000043">
    <property type="entry name" value="Phosphatidylinositol 3-kinase catalytic subunit type 3"/>
    <property type="match status" value="1"/>
</dbReference>
<dbReference type="InterPro" id="IPR001263">
    <property type="entry name" value="PI3K_accessory_dom"/>
</dbReference>
<evidence type="ECO:0000256" key="11">
    <source>
        <dbReference type="ARBA" id="ARBA00023006"/>
    </source>
</evidence>
<dbReference type="InterPro" id="IPR016024">
    <property type="entry name" value="ARM-type_fold"/>
</dbReference>
<gene>
    <name evidence="22" type="ORF">mRhiFer1_013003</name>
</gene>
<dbReference type="Proteomes" id="UP000585614">
    <property type="component" value="Unassembled WGS sequence"/>
</dbReference>
<dbReference type="GO" id="GO:0000407">
    <property type="term" value="C:phagophore assembly site"/>
    <property type="evidence" value="ECO:0007669"/>
    <property type="project" value="TreeGrafter"/>
</dbReference>
<dbReference type="SUPFAM" id="SSF49562">
    <property type="entry name" value="C2 domain (Calcium/lipid-binding domain, CaLB)"/>
    <property type="match status" value="1"/>
</dbReference>
<dbReference type="EC" id="2.7.1.137" evidence="4 17"/>
<dbReference type="PROSITE" id="PS51545">
    <property type="entry name" value="PIK_HELICAL"/>
    <property type="match status" value="1"/>
</dbReference>
<evidence type="ECO:0000313" key="23">
    <source>
        <dbReference type="Proteomes" id="UP000585614"/>
    </source>
</evidence>
<feature type="compositionally biased region" description="Polar residues" evidence="18">
    <location>
        <begin position="156"/>
        <end position="170"/>
    </location>
</feature>
<feature type="region of interest" description="Disordered" evidence="18">
    <location>
        <begin position="149"/>
        <end position="170"/>
    </location>
</feature>
<dbReference type="GO" id="GO:0005524">
    <property type="term" value="F:ATP binding"/>
    <property type="evidence" value="ECO:0007669"/>
    <property type="project" value="UniProtKB-UniRule"/>
</dbReference>
<comment type="catalytic activity">
    <reaction evidence="15">
        <text>a 1,2-diacyl-sn-glycero-3-phospho-(1D-myo-inositol) + ATP = a 1,2-diacyl-sn-glycero-3-phospho-(1D-myo-inositol-3-phosphate) + ADP + H(+)</text>
        <dbReference type="Rhea" id="RHEA:12709"/>
        <dbReference type="ChEBI" id="CHEBI:15378"/>
        <dbReference type="ChEBI" id="CHEBI:30616"/>
        <dbReference type="ChEBI" id="CHEBI:57880"/>
        <dbReference type="ChEBI" id="CHEBI:58088"/>
        <dbReference type="ChEBI" id="CHEBI:456216"/>
        <dbReference type="EC" id="2.7.1.137"/>
    </reaction>
    <physiologicalReaction direction="left-to-right" evidence="15">
        <dbReference type="Rhea" id="RHEA:12710"/>
    </physiologicalReaction>
</comment>
<dbReference type="InterPro" id="IPR035892">
    <property type="entry name" value="C2_domain_sf"/>
</dbReference>
<dbReference type="GO" id="GO:0016303">
    <property type="term" value="F:1-phosphatidylinositol-3-kinase activity"/>
    <property type="evidence" value="ECO:0007669"/>
    <property type="project" value="UniProtKB-UniRule"/>
</dbReference>
<keyword evidence="11" id="KW-0072">Autophagy</keyword>
<dbReference type="Pfam" id="PF00613">
    <property type="entry name" value="PI3Ka"/>
    <property type="match status" value="1"/>
</dbReference>
<feature type="domain" description="C2 PI3K-type" evidence="21">
    <location>
        <begin position="35"/>
        <end position="184"/>
    </location>
</feature>
<feature type="domain" description="PI3K/PI4K catalytic" evidence="19">
    <location>
        <begin position="605"/>
        <end position="871"/>
    </location>
</feature>
<keyword evidence="10 17" id="KW-0067">ATP-binding</keyword>
<evidence type="ECO:0000256" key="14">
    <source>
        <dbReference type="ARBA" id="ARBA00023306"/>
    </source>
</evidence>
<dbReference type="InterPro" id="IPR057756">
    <property type="entry name" value="PI3-kinase_type3/VPS34_cat"/>
</dbReference>
<dbReference type="Gene3D" id="1.10.1070.11">
    <property type="entry name" value="Phosphatidylinositol 3-/4-kinase, catalytic domain"/>
    <property type="match status" value="1"/>
</dbReference>
<dbReference type="AlphaFoldDB" id="A0A7J7TQR6"/>
<evidence type="ECO:0000256" key="16">
    <source>
        <dbReference type="ARBA" id="ARBA00059794"/>
    </source>
</evidence>
<dbReference type="GO" id="GO:0030496">
    <property type="term" value="C:midbody"/>
    <property type="evidence" value="ECO:0007669"/>
    <property type="project" value="UniProtKB-SubCell"/>
</dbReference>
<evidence type="ECO:0000256" key="8">
    <source>
        <dbReference type="ARBA" id="ARBA00022741"/>
    </source>
</evidence>
<proteinExistence type="inferred from homology"/>
<comment type="function">
    <text evidence="16">Catalytic subunit of the PI3K complex that mediates formation of phosphatidylinositol 3-phosphate; different complex forms are believed to play a role in multiple membrane trafficking pathways: PI3KC3-C1 is involved in initiation of autophagosomes and PI3KC3-C2 in maturation of autophagosomes and endocytosis. As part of PI3KC3-C1, promotes endoplasmic reticulum membrane curvature formation prior to vesicle budding. Involved in regulation of degradative endocytic trafficking and required for the abscission step in cytokinesis, probably in the context of PI3KC3-C2. Involved in the transport of lysosomal enzyme precursors to lysosomes. Required for transport from early to late endosomes.</text>
</comment>
<dbReference type="InterPro" id="IPR036940">
    <property type="entry name" value="PI3/4_kinase_cat_sf"/>
</dbReference>
<dbReference type="FunFam" id="1.25.40.70:FF:000003">
    <property type="entry name" value="Phosphatidylinositol 3-kinase catalytic subunit type 3"/>
    <property type="match status" value="1"/>
</dbReference>
<dbReference type="GO" id="GO:0051301">
    <property type="term" value="P:cell division"/>
    <property type="evidence" value="ECO:0007669"/>
    <property type="project" value="UniProtKB-KW"/>
</dbReference>
<accession>A0A7J7TQR6</accession>
<evidence type="ECO:0000259" key="20">
    <source>
        <dbReference type="PROSITE" id="PS51545"/>
    </source>
</evidence>
<dbReference type="Gene3D" id="3.30.1010.10">
    <property type="entry name" value="Phosphatidylinositol 3-kinase Catalytic Subunit, Chain A, domain 4"/>
    <property type="match status" value="1"/>
</dbReference>
<evidence type="ECO:0000256" key="18">
    <source>
        <dbReference type="SAM" id="MobiDB-lite"/>
    </source>
</evidence>
<evidence type="ECO:0000256" key="17">
    <source>
        <dbReference type="PIRNR" id="PIRNR000587"/>
    </source>
</evidence>
<dbReference type="SMART" id="SM00146">
    <property type="entry name" value="PI3Kc"/>
    <property type="match status" value="1"/>
</dbReference>
<dbReference type="GO" id="GO:0034271">
    <property type="term" value="C:phosphatidylinositol 3-kinase complex, class III, type I"/>
    <property type="evidence" value="ECO:0007669"/>
    <property type="project" value="TreeGrafter"/>
</dbReference>
<name>A0A7J7TQR6_RHIFE</name>
<keyword evidence="12" id="KW-0443">Lipid metabolism</keyword>
<dbReference type="PROSITE" id="PS50290">
    <property type="entry name" value="PI3_4_KINASE_3"/>
    <property type="match status" value="1"/>
</dbReference>
<dbReference type="GO" id="GO:0005768">
    <property type="term" value="C:endosome"/>
    <property type="evidence" value="ECO:0007669"/>
    <property type="project" value="TreeGrafter"/>
</dbReference>
<dbReference type="InterPro" id="IPR015433">
    <property type="entry name" value="PI3/4_kinase"/>
</dbReference>
<keyword evidence="9 17" id="KW-0418">Kinase</keyword>
<evidence type="ECO:0000259" key="21">
    <source>
        <dbReference type="PROSITE" id="PS51547"/>
    </source>
</evidence>
<evidence type="ECO:0000256" key="15">
    <source>
        <dbReference type="ARBA" id="ARBA00023985"/>
    </source>
</evidence>
<evidence type="ECO:0000256" key="6">
    <source>
        <dbReference type="ARBA" id="ARBA00022618"/>
    </source>
</evidence>
<dbReference type="FunFam" id="1.10.1070.11:FF:000002">
    <property type="entry name" value="Phosphatidylinositol 3-kinase catalytic subunit type 3"/>
    <property type="match status" value="1"/>
</dbReference>
<evidence type="ECO:0000256" key="10">
    <source>
        <dbReference type="ARBA" id="ARBA00022840"/>
    </source>
</evidence>
<dbReference type="InterPro" id="IPR011009">
    <property type="entry name" value="Kinase-like_dom_sf"/>
</dbReference>
<dbReference type="InterPro" id="IPR008290">
    <property type="entry name" value="PI3K_Vps34"/>
</dbReference>
<evidence type="ECO:0000256" key="9">
    <source>
        <dbReference type="ARBA" id="ARBA00022777"/>
    </source>
</evidence>